<dbReference type="EMBL" id="JACKWZ010000697">
    <property type="protein sequence ID" value="KAF9405690.1"/>
    <property type="molecule type" value="Genomic_DNA"/>
</dbReference>
<organism evidence="1 2">
    <name type="scientific">Spodoptera exigua</name>
    <name type="common">Beet armyworm</name>
    <name type="synonym">Noctua fulgens</name>
    <dbReference type="NCBI Taxonomy" id="7107"/>
    <lineage>
        <taxon>Eukaryota</taxon>
        <taxon>Metazoa</taxon>
        <taxon>Ecdysozoa</taxon>
        <taxon>Arthropoda</taxon>
        <taxon>Hexapoda</taxon>
        <taxon>Insecta</taxon>
        <taxon>Pterygota</taxon>
        <taxon>Neoptera</taxon>
        <taxon>Endopterygota</taxon>
        <taxon>Lepidoptera</taxon>
        <taxon>Glossata</taxon>
        <taxon>Ditrysia</taxon>
        <taxon>Noctuoidea</taxon>
        <taxon>Noctuidae</taxon>
        <taxon>Amphipyrinae</taxon>
        <taxon>Spodoptera</taxon>
    </lineage>
</organism>
<accession>A0A835G2Z1</accession>
<evidence type="ECO:0000313" key="2">
    <source>
        <dbReference type="Proteomes" id="UP000648187"/>
    </source>
</evidence>
<evidence type="ECO:0000313" key="1">
    <source>
        <dbReference type="EMBL" id="KAF9405690.1"/>
    </source>
</evidence>
<dbReference type="AlphaFoldDB" id="A0A835G2Z1"/>
<keyword evidence="2" id="KW-1185">Reference proteome</keyword>
<name>A0A835G2Z1_SPOEX</name>
<reference evidence="1" key="1">
    <citation type="submission" date="2020-08" db="EMBL/GenBank/DDBJ databases">
        <title>Spodoptera exigua strain:BAW_Kor-Di-RS1 Genome sequencing and assembly.</title>
        <authorList>
            <person name="Kim J."/>
            <person name="Nam H.Y."/>
            <person name="Kwon M."/>
            <person name="Choi J.H."/>
            <person name="Cho S.R."/>
            <person name="Kim G.-H."/>
        </authorList>
    </citation>
    <scope>NUCLEOTIDE SEQUENCE</scope>
    <source>
        <strain evidence="1">BAW_Kor-Di-RS1</strain>
        <tissue evidence="1">Whole-body</tissue>
    </source>
</reference>
<gene>
    <name evidence="1" type="ORF">HW555_013674</name>
</gene>
<proteinExistence type="predicted"/>
<protein>
    <submittedName>
        <fullName evidence="1">Uncharacterized protein</fullName>
    </submittedName>
</protein>
<dbReference type="Proteomes" id="UP000648187">
    <property type="component" value="Unassembled WGS sequence"/>
</dbReference>
<comment type="caution">
    <text evidence="1">The sequence shown here is derived from an EMBL/GenBank/DDBJ whole genome shotgun (WGS) entry which is preliminary data.</text>
</comment>
<sequence>MSTYWSGFTDLEIYVRHLNQLCQRSCLPQLRMPYGAIILQLERELNELQHYNSLLRNPNNRYKRGLVNGVGNLASDLFGVLDDNFAKQYKQDIEQIFLNENHLQSLIKNQTLIIESEFSVIRRNEAIMN</sequence>